<dbReference type="PROSITE" id="PS50848">
    <property type="entry name" value="START"/>
    <property type="match status" value="1"/>
</dbReference>
<protein>
    <recommendedName>
        <fullName evidence="2">START domain-containing protein</fullName>
    </recommendedName>
</protein>
<dbReference type="PANTHER" id="PTHR46121">
    <property type="entry name" value="STEROIDOGENIC ACUTE REGULATORY PROTEIN-LIKE"/>
    <property type="match status" value="1"/>
</dbReference>
<feature type="domain" description="START" evidence="2">
    <location>
        <begin position="124"/>
        <end position="284"/>
    </location>
</feature>
<dbReference type="Gene3D" id="3.30.530.20">
    <property type="match status" value="1"/>
</dbReference>
<dbReference type="GO" id="GO:0005789">
    <property type="term" value="C:endoplasmic reticulum membrane"/>
    <property type="evidence" value="ECO:0007669"/>
    <property type="project" value="TreeGrafter"/>
</dbReference>
<dbReference type="AlphaFoldDB" id="A0A7R9FQT0"/>
<evidence type="ECO:0000259" key="2">
    <source>
        <dbReference type="PROSITE" id="PS50848"/>
    </source>
</evidence>
<feature type="transmembrane region" description="Helical" evidence="1">
    <location>
        <begin position="20"/>
        <end position="41"/>
    </location>
</feature>
<keyword evidence="1" id="KW-0812">Transmembrane</keyword>
<dbReference type="CDD" id="cd00177">
    <property type="entry name" value="START"/>
    <property type="match status" value="1"/>
</dbReference>
<dbReference type="InterPro" id="IPR023393">
    <property type="entry name" value="START-like_dom_sf"/>
</dbReference>
<proteinExistence type="predicted"/>
<keyword evidence="1" id="KW-0472">Membrane</keyword>
<dbReference type="InterPro" id="IPR051869">
    <property type="entry name" value="STARD3"/>
</dbReference>
<dbReference type="SUPFAM" id="SSF55961">
    <property type="entry name" value="Bet v1-like"/>
    <property type="match status" value="1"/>
</dbReference>
<evidence type="ECO:0000256" key="1">
    <source>
        <dbReference type="SAM" id="Phobius"/>
    </source>
</evidence>
<reference evidence="3" key="1">
    <citation type="submission" date="2020-11" db="EMBL/GenBank/DDBJ databases">
        <authorList>
            <person name="Tran Van P."/>
        </authorList>
    </citation>
    <scope>NUCLEOTIDE SEQUENCE</scope>
</reference>
<dbReference type="GO" id="GO:0015485">
    <property type="term" value="F:cholesterol binding"/>
    <property type="evidence" value="ECO:0007669"/>
    <property type="project" value="TreeGrafter"/>
</dbReference>
<keyword evidence="1" id="KW-1133">Transmembrane helix</keyword>
<sequence length="290" mass="33221">MDQLNSSTLAPAMKMETNGTTGVLAGGFVFTTLLFLQDLIFMETVCSTRHKGCVDRENFEIHAKTVSDANPQSQLSIHLDQSNAALEKFIDNLQRNDWTHEEDHGDISTYSRYDPELKRKIYKLQTILDYDYEWAFRQTWMTVPDSPLWNEDIREGEVLKNLSENCRVFHAVTKPQTFGFVSSRDFVPIESYRRLGEAYFWGMSSVTWPDLPPLQDVVRAHVSPGGGFAFASYGEDKKKTLYQLIPILDIYIPLLPRVVADKLVCAAQRNFIIRLKTRLSYLHSSLPLTV</sequence>
<evidence type="ECO:0000313" key="4">
    <source>
        <dbReference type="Proteomes" id="UP000677054"/>
    </source>
</evidence>
<dbReference type="InterPro" id="IPR002913">
    <property type="entry name" value="START_lipid-bd_dom"/>
</dbReference>
<dbReference type="GO" id="GO:0031902">
    <property type="term" value="C:late endosome membrane"/>
    <property type="evidence" value="ECO:0007669"/>
    <property type="project" value="TreeGrafter"/>
</dbReference>
<dbReference type="GO" id="GO:0099044">
    <property type="term" value="P:vesicle tethering to endoplasmic reticulum"/>
    <property type="evidence" value="ECO:0007669"/>
    <property type="project" value="TreeGrafter"/>
</dbReference>
<dbReference type="Pfam" id="PF01852">
    <property type="entry name" value="START"/>
    <property type="match status" value="1"/>
</dbReference>
<dbReference type="Proteomes" id="UP000677054">
    <property type="component" value="Unassembled WGS sequence"/>
</dbReference>
<name>A0A7R9FQT0_9CRUS</name>
<dbReference type="OrthoDB" id="74575at2759"/>
<organism evidence="3">
    <name type="scientific">Darwinula stevensoni</name>
    <dbReference type="NCBI Taxonomy" id="69355"/>
    <lineage>
        <taxon>Eukaryota</taxon>
        <taxon>Metazoa</taxon>
        <taxon>Ecdysozoa</taxon>
        <taxon>Arthropoda</taxon>
        <taxon>Crustacea</taxon>
        <taxon>Oligostraca</taxon>
        <taxon>Ostracoda</taxon>
        <taxon>Podocopa</taxon>
        <taxon>Podocopida</taxon>
        <taxon>Darwinulocopina</taxon>
        <taxon>Darwinuloidea</taxon>
        <taxon>Darwinulidae</taxon>
        <taxon>Darwinula</taxon>
    </lineage>
</organism>
<accession>A0A7R9FQT0</accession>
<gene>
    <name evidence="3" type="ORF">DSTB1V02_LOCUS11046</name>
</gene>
<dbReference type="EMBL" id="LR902938">
    <property type="protein sequence ID" value="CAD7251279.1"/>
    <property type="molecule type" value="Genomic_DNA"/>
</dbReference>
<dbReference type="GO" id="GO:0030301">
    <property type="term" value="P:cholesterol transport"/>
    <property type="evidence" value="ECO:0007669"/>
    <property type="project" value="TreeGrafter"/>
</dbReference>
<dbReference type="GO" id="GO:0140284">
    <property type="term" value="C:endoplasmic reticulum-endosome membrane contact site"/>
    <property type="evidence" value="ECO:0007669"/>
    <property type="project" value="TreeGrafter"/>
</dbReference>
<evidence type="ECO:0000313" key="3">
    <source>
        <dbReference type="EMBL" id="CAD7251279.1"/>
    </source>
</evidence>
<dbReference type="GO" id="GO:0005765">
    <property type="term" value="C:lysosomal membrane"/>
    <property type="evidence" value="ECO:0007669"/>
    <property type="project" value="TreeGrafter"/>
</dbReference>
<dbReference type="PANTHER" id="PTHR46121:SF1">
    <property type="entry name" value="STARD3 N-TERMINAL-LIKE PROTEIN"/>
    <property type="match status" value="1"/>
</dbReference>
<dbReference type="EMBL" id="CAJPEV010003421">
    <property type="protein sequence ID" value="CAG0899717.1"/>
    <property type="molecule type" value="Genomic_DNA"/>
</dbReference>
<keyword evidence="4" id="KW-1185">Reference proteome</keyword>